<protein>
    <submittedName>
        <fullName evidence="1">Uncharacterized protein</fullName>
    </submittedName>
</protein>
<comment type="caution">
    <text evidence="1">The sequence shown here is derived from an EMBL/GenBank/DDBJ whole genome shotgun (WGS) entry which is preliminary data.</text>
</comment>
<dbReference type="EMBL" id="QUBQ01000002">
    <property type="protein sequence ID" value="REK74906.1"/>
    <property type="molecule type" value="Genomic_DNA"/>
</dbReference>
<name>A0A371PH02_9BACL</name>
<keyword evidence="2" id="KW-1185">Reference proteome</keyword>
<organism evidence="1 2">
    <name type="scientific">Paenibacillus paeoniae</name>
    <dbReference type="NCBI Taxonomy" id="2292705"/>
    <lineage>
        <taxon>Bacteria</taxon>
        <taxon>Bacillati</taxon>
        <taxon>Bacillota</taxon>
        <taxon>Bacilli</taxon>
        <taxon>Bacillales</taxon>
        <taxon>Paenibacillaceae</taxon>
        <taxon>Paenibacillus</taxon>
    </lineage>
</organism>
<accession>A0A371PH02</accession>
<gene>
    <name evidence="1" type="ORF">DX130_14735</name>
</gene>
<proteinExistence type="predicted"/>
<sequence length="68" mass="7081">MLKKSRAVAGGYAGLSISPQSSVSYSIDNYASGETGQRKQGTIGAGSEALYGISSSERQLHLGENIMN</sequence>
<evidence type="ECO:0000313" key="1">
    <source>
        <dbReference type="EMBL" id="REK74906.1"/>
    </source>
</evidence>
<dbReference type="Proteomes" id="UP000261905">
    <property type="component" value="Unassembled WGS sequence"/>
</dbReference>
<reference evidence="1 2" key="1">
    <citation type="submission" date="2018-08" db="EMBL/GenBank/DDBJ databases">
        <title>Paenibacillus sp. M4BSY-1, whole genome shotgun sequence.</title>
        <authorList>
            <person name="Tuo L."/>
        </authorList>
    </citation>
    <scope>NUCLEOTIDE SEQUENCE [LARGE SCALE GENOMIC DNA]</scope>
    <source>
        <strain evidence="1 2">M4BSY-1</strain>
    </source>
</reference>
<evidence type="ECO:0000313" key="2">
    <source>
        <dbReference type="Proteomes" id="UP000261905"/>
    </source>
</evidence>
<dbReference type="AlphaFoldDB" id="A0A371PH02"/>